<gene>
    <name evidence="9 11" type="primary">cmk</name>
    <name evidence="11" type="ORF">Sp14A_07690</name>
</gene>
<dbReference type="HAMAP" id="MF_00238">
    <property type="entry name" value="Cytidyl_kinase_type1"/>
    <property type="match status" value="1"/>
</dbReference>
<evidence type="ECO:0000256" key="7">
    <source>
        <dbReference type="ARBA" id="ARBA00047615"/>
    </source>
</evidence>
<dbReference type="GO" id="GO:0005829">
    <property type="term" value="C:cytosol"/>
    <property type="evidence" value="ECO:0007669"/>
    <property type="project" value="TreeGrafter"/>
</dbReference>
<feature type="binding site" evidence="9">
    <location>
        <begin position="20"/>
        <end position="28"/>
    </location>
    <ligand>
        <name>ATP</name>
        <dbReference type="ChEBI" id="CHEBI:30616"/>
    </ligand>
</feature>
<dbReference type="NCBIfam" id="TIGR00017">
    <property type="entry name" value="cmk"/>
    <property type="match status" value="1"/>
</dbReference>
<evidence type="ECO:0000256" key="1">
    <source>
        <dbReference type="ARBA" id="ARBA00009427"/>
    </source>
</evidence>
<organism evidence="11 12">
    <name type="scientific">Streptococcus pluranimalium</name>
    <dbReference type="NCBI Taxonomy" id="82348"/>
    <lineage>
        <taxon>Bacteria</taxon>
        <taxon>Bacillati</taxon>
        <taxon>Bacillota</taxon>
        <taxon>Bacilli</taxon>
        <taxon>Lactobacillales</taxon>
        <taxon>Streptococcaceae</taxon>
        <taxon>Streptococcus</taxon>
    </lineage>
</organism>
<dbReference type="GO" id="GO:0036430">
    <property type="term" value="F:CMP kinase activity"/>
    <property type="evidence" value="ECO:0007669"/>
    <property type="project" value="RHEA"/>
</dbReference>
<keyword evidence="2 9" id="KW-0963">Cytoplasm</keyword>
<keyword evidence="3 9" id="KW-0808">Transferase</keyword>
<dbReference type="EC" id="2.7.4.25" evidence="9"/>
<accession>A0A345VIZ3</accession>
<evidence type="ECO:0000313" key="12">
    <source>
        <dbReference type="Proteomes" id="UP000255411"/>
    </source>
</evidence>
<proteinExistence type="inferred from homology"/>
<dbReference type="Proteomes" id="UP000255411">
    <property type="component" value="Chromosome"/>
</dbReference>
<dbReference type="FunFam" id="3.40.50.300:FF:000484">
    <property type="entry name" value="Cytidylate kinase"/>
    <property type="match status" value="1"/>
</dbReference>
<sequence length="236" mass="26132">MSINLENEDIMKSIKIAIDGPASSGKSTVAKIIARNLGYTYLDTGAMYRSATYLALKHQLDDSKVEEILEKLSEYPISFGKDEKGQQTVLIGSIDVTDAIRQPDVTNNVSWVSALPEIREELVAQQQRIAAQGGIIMDGRDIGTVVLPDAELKIFLIASVEERAERRFKENLEKGITTDFETLKDEIAARDYKDSHRKVSPLRAAEDAITFDTTGISIEGVVNFIQEKAKKIIDKG</sequence>
<dbReference type="Pfam" id="PF02224">
    <property type="entry name" value="Cytidylate_kin"/>
    <property type="match status" value="1"/>
</dbReference>
<evidence type="ECO:0000256" key="2">
    <source>
        <dbReference type="ARBA" id="ARBA00022490"/>
    </source>
</evidence>
<dbReference type="EMBL" id="CP022601">
    <property type="protein sequence ID" value="AXJ12695.1"/>
    <property type="molecule type" value="Genomic_DNA"/>
</dbReference>
<dbReference type="InterPro" id="IPR003136">
    <property type="entry name" value="Cytidylate_kin"/>
</dbReference>
<dbReference type="Gene3D" id="3.40.50.300">
    <property type="entry name" value="P-loop containing nucleotide triphosphate hydrolases"/>
    <property type="match status" value="1"/>
</dbReference>
<dbReference type="PANTHER" id="PTHR21299:SF2">
    <property type="entry name" value="CYTIDYLATE KINASE"/>
    <property type="match status" value="1"/>
</dbReference>
<evidence type="ECO:0000259" key="10">
    <source>
        <dbReference type="Pfam" id="PF02224"/>
    </source>
</evidence>
<dbReference type="GO" id="GO:0036431">
    <property type="term" value="F:dCMP kinase activity"/>
    <property type="evidence" value="ECO:0007669"/>
    <property type="project" value="InterPro"/>
</dbReference>
<evidence type="ECO:0000256" key="8">
    <source>
        <dbReference type="ARBA" id="ARBA00048478"/>
    </source>
</evidence>
<dbReference type="InterPro" id="IPR011994">
    <property type="entry name" value="Cytidylate_kinase_dom"/>
</dbReference>
<name>A0A345VIZ3_9STRE</name>
<dbReference type="GO" id="GO:0005524">
    <property type="term" value="F:ATP binding"/>
    <property type="evidence" value="ECO:0007669"/>
    <property type="project" value="UniProtKB-UniRule"/>
</dbReference>
<dbReference type="GO" id="GO:0015949">
    <property type="term" value="P:nucleobase-containing small molecule interconversion"/>
    <property type="evidence" value="ECO:0007669"/>
    <property type="project" value="TreeGrafter"/>
</dbReference>
<keyword evidence="5 9" id="KW-0418">Kinase</keyword>
<comment type="subcellular location">
    <subcellularLocation>
        <location evidence="9">Cytoplasm</location>
    </subcellularLocation>
</comment>
<comment type="similarity">
    <text evidence="1 9">Belongs to the cytidylate kinase family. Type 1 subfamily.</text>
</comment>
<evidence type="ECO:0000256" key="3">
    <source>
        <dbReference type="ARBA" id="ARBA00022679"/>
    </source>
</evidence>
<feature type="domain" description="Cytidylate kinase" evidence="10">
    <location>
        <begin position="16"/>
        <end position="230"/>
    </location>
</feature>
<evidence type="ECO:0000313" key="11">
    <source>
        <dbReference type="EMBL" id="AXJ12695.1"/>
    </source>
</evidence>
<dbReference type="PANTHER" id="PTHR21299">
    <property type="entry name" value="CYTIDYLATE KINASE/PANTOATE-BETA-ALANINE LIGASE"/>
    <property type="match status" value="1"/>
</dbReference>
<comment type="catalytic activity">
    <reaction evidence="7 9">
        <text>dCMP + ATP = dCDP + ADP</text>
        <dbReference type="Rhea" id="RHEA:25094"/>
        <dbReference type="ChEBI" id="CHEBI:30616"/>
        <dbReference type="ChEBI" id="CHEBI:57566"/>
        <dbReference type="ChEBI" id="CHEBI:58593"/>
        <dbReference type="ChEBI" id="CHEBI:456216"/>
        <dbReference type="EC" id="2.7.4.25"/>
    </reaction>
</comment>
<comment type="catalytic activity">
    <reaction evidence="8 9">
        <text>CMP + ATP = CDP + ADP</text>
        <dbReference type="Rhea" id="RHEA:11600"/>
        <dbReference type="ChEBI" id="CHEBI:30616"/>
        <dbReference type="ChEBI" id="CHEBI:58069"/>
        <dbReference type="ChEBI" id="CHEBI:60377"/>
        <dbReference type="ChEBI" id="CHEBI:456216"/>
        <dbReference type="EC" id="2.7.4.25"/>
    </reaction>
</comment>
<evidence type="ECO:0000256" key="5">
    <source>
        <dbReference type="ARBA" id="ARBA00022777"/>
    </source>
</evidence>
<dbReference type="InterPro" id="IPR027417">
    <property type="entry name" value="P-loop_NTPase"/>
</dbReference>
<reference evidence="11 12" key="1">
    <citation type="submission" date="2017-07" db="EMBL/GenBank/DDBJ databases">
        <title>Streptococcus pluranimalium as cause of bovine abortion.</title>
        <authorList>
            <person name="Rodriguez Campos S."/>
            <person name="Gobeli Brawand S."/>
            <person name="Brodard I."/>
            <person name="Rychener L."/>
            <person name="Perreten V."/>
        </authorList>
    </citation>
    <scope>NUCLEOTIDE SEQUENCE [LARGE SCALE GENOMIC DNA]</scope>
    <source>
        <strain evidence="11 12">14A0014</strain>
    </source>
</reference>
<evidence type="ECO:0000256" key="9">
    <source>
        <dbReference type="HAMAP-Rule" id="MF_00238"/>
    </source>
</evidence>
<evidence type="ECO:0000256" key="4">
    <source>
        <dbReference type="ARBA" id="ARBA00022741"/>
    </source>
</evidence>
<keyword evidence="4 9" id="KW-0547">Nucleotide-binding</keyword>
<protein>
    <recommendedName>
        <fullName evidence="9">Cytidylate kinase</fullName>
        <shortName evidence="9">CK</shortName>
        <ecNumber evidence="9">2.7.4.25</ecNumber>
    </recommendedName>
    <alternativeName>
        <fullName evidence="9">Cytidine monophosphate kinase</fullName>
        <shortName evidence="9">CMP kinase</shortName>
    </alternativeName>
</protein>
<dbReference type="SUPFAM" id="SSF52540">
    <property type="entry name" value="P-loop containing nucleoside triphosphate hydrolases"/>
    <property type="match status" value="1"/>
</dbReference>
<keyword evidence="6 9" id="KW-0067">ATP-binding</keyword>
<dbReference type="CDD" id="cd02020">
    <property type="entry name" value="CMPK"/>
    <property type="match status" value="1"/>
</dbReference>
<dbReference type="GO" id="GO:0006220">
    <property type="term" value="P:pyrimidine nucleotide metabolic process"/>
    <property type="evidence" value="ECO:0007669"/>
    <property type="project" value="UniProtKB-UniRule"/>
</dbReference>
<dbReference type="AlphaFoldDB" id="A0A345VIZ3"/>
<evidence type="ECO:0000256" key="6">
    <source>
        <dbReference type="ARBA" id="ARBA00022840"/>
    </source>
</evidence>